<sequence>MILCGIVRFLSCRILECNFSILFAGQQNWLQTKHRNVERPNVHEFSAMSSRTCTAISTSHETDNSIKEQCKAFTKANAMSICDSH</sequence>
<evidence type="ECO:0000313" key="1">
    <source>
        <dbReference type="EMBL" id="EMI26701.1"/>
    </source>
</evidence>
<accession>M5S5F9</accession>
<protein>
    <submittedName>
        <fullName evidence="1">Uncharacterized protein</fullName>
    </submittedName>
</protein>
<organism evidence="1 2">
    <name type="scientific">Rhodopirellula europaea SH398</name>
    <dbReference type="NCBI Taxonomy" id="1263868"/>
    <lineage>
        <taxon>Bacteria</taxon>
        <taxon>Pseudomonadati</taxon>
        <taxon>Planctomycetota</taxon>
        <taxon>Planctomycetia</taxon>
        <taxon>Pirellulales</taxon>
        <taxon>Pirellulaceae</taxon>
        <taxon>Rhodopirellula</taxon>
    </lineage>
</organism>
<name>M5S5F9_9BACT</name>
<proteinExistence type="predicted"/>
<dbReference type="AlphaFoldDB" id="M5S5F9"/>
<dbReference type="Proteomes" id="UP000011996">
    <property type="component" value="Unassembled WGS sequence"/>
</dbReference>
<comment type="caution">
    <text evidence="1">The sequence shown here is derived from an EMBL/GenBank/DDBJ whole genome shotgun (WGS) entry which is preliminary data.</text>
</comment>
<dbReference type="EMBL" id="ANOF01000085">
    <property type="protein sequence ID" value="EMI26701.1"/>
    <property type="molecule type" value="Genomic_DNA"/>
</dbReference>
<gene>
    <name evidence="1" type="ORF">RESH_02594</name>
</gene>
<reference evidence="1 2" key="1">
    <citation type="journal article" date="2013" name="Mar. Genomics">
        <title>Expression of sulfatases in Rhodopirellula baltica and the diversity of sulfatases in the genus Rhodopirellula.</title>
        <authorList>
            <person name="Wegner C.E."/>
            <person name="Richter-Heitmann T."/>
            <person name="Klindworth A."/>
            <person name="Klockow C."/>
            <person name="Richter M."/>
            <person name="Achstetter T."/>
            <person name="Glockner F.O."/>
            <person name="Harder J."/>
        </authorList>
    </citation>
    <scope>NUCLEOTIDE SEQUENCE [LARGE SCALE GENOMIC DNA]</scope>
    <source>
        <strain evidence="1 2">SH398</strain>
    </source>
</reference>
<evidence type="ECO:0000313" key="2">
    <source>
        <dbReference type="Proteomes" id="UP000011996"/>
    </source>
</evidence>